<sequence>MNHCHQPTMVHCPQSLQDYLLMLIWTHHLPALTKHLRHLCLMIWVWQAHKLWLGAVDRCGSKNDHIQPANSQTTGETHDTLKTSDCKNKTDCEQNSRRITEDDVNYDVQNPRVMTKCEHHFHVSCGLEWMERSYACAICDQVCMQSNLL</sequence>
<evidence type="ECO:0000256" key="7">
    <source>
        <dbReference type="ARBA" id="ARBA00022833"/>
    </source>
</evidence>
<keyword evidence="10" id="KW-1185">Reference proteome</keyword>
<keyword evidence="4" id="KW-0479">Metal-binding</keyword>
<proteinExistence type="predicted"/>
<dbReference type="OrthoDB" id="759674at2759"/>
<dbReference type="PANTHER" id="PTHR46463:SF89">
    <property type="entry name" value="E3 UBIQUITIN-PROTEIN LIGASE RHB1A-RELATED"/>
    <property type="match status" value="1"/>
</dbReference>
<keyword evidence="6" id="KW-0833">Ubl conjugation pathway</keyword>
<name>A0A9E7HP53_9LILI</name>
<dbReference type="PANTHER" id="PTHR46463">
    <property type="entry name" value="ZINC FINGER, RING/FYVE/PHD-TYPE"/>
    <property type="match status" value="1"/>
</dbReference>
<dbReference type="InterPro" id="IPR013083">
    <property type="entry name" value="Znf_RING/FYVE/PHD"/>
</dbReference>
<keyword evidence="3" id="KW-0808">Transferase</keyword>
<dbReference type="GO" id="GO:0061630">
    <property type="term" value="F:ubiquitin protein ligase activity"/>
    <property type="evidence" value="ECO:0007669"/>
    <property type="project" value="UniProtKB-EC"/>
</dbReference>
<evidence type="ECO:0000256" key="5">
    <source>
        <dbReference type="ARBA" id="ARBA00022771"/>
    </source>
</evidence>
<evidence type="ECO:0000256" key="4">
    <source>
        <dbReference type="ARBA" id="ARBA00022723"/>
    </source>
</evidence>
<evidence type="ECO:0000256" key="6">
    <source>
        <dbReference type="ARBA" id="ARBA00022786"/>
    </source>
</evidence>
<reference evidence="9" key="1">
    <citation type="submission" date="2022-05" db="EMBL/GenBank/DDBJ databases">
        <title>The Musa troglodytarum L. genome provides insights into the mechanism of non-climacteric behaviour and enrichment of carotenoids.</title>
        <authorList>
            <person name="Wang J."/>
        </authorList>
    </citation>
    <scope>NUCLEOTIDE SEQUENCE</scope>
    <source>
        <tissue evidence="9">Leaf</tissue>
    </source>
</reference>
<gene>
    <name evidence="9" type="ORF">MUK42_17047</name>
</gene>
<evidence type="ECO:0000313" key="9">
    <source>
        <dbReference type="EMBL" id="URE33782.1"/>
    </source>
</evidence>
<keyword evidence="5" id="KW-0863">Zinc-finger</keyword>
<dbReference type="EMBL" id="CP097510">
    <property type="protein sequence ID" value="URE33782.1"/>
    <property type="molecule type" value="Genomic_DNA"/>
</dbReference>
<protein>
    <recommendedName>
        <fullName evidence="2">RING-type E3 ubiquitin transferase</fullName>
        <ecNumber evidence="2">2.3.2.27</ecNumber>
    </recommendedName>
</protein>
<evidence type="ECO:0000256" key="1">
    <source>
        <dbReference type="ARBA" id="ARBA00000900"/>
    </source>
</evidence>
<comment type="catalytic activity">
    <reaction evidence="1">
        <text>S-ubiquitinyl-[E2 ubiquitin-conjugating enzyme]-L-cysteine + [acceptor protein]-L-lysine = [E2 ubiquitin-conjugating enzyme]-L-cysteine + N(6)-ubiquitinyl-[acceptor protein]-L-lysine.</text>
        <dbReference type="EC" id="2.3.2.27"/>
    </reaction>
</comment>
<dbReference type="EC" id="2.3.2.27" evidence="2"/>
<evidence type="ECO:0000259" key="8">
    <source>
        <dbReference type="Pfam" id="PF13639"/>
    </source>
</evidence>
<feature type="domain" description="RING-type" evidence="8">
    <location>
        <begin position="109"/>
        <end position="139"/>
    </location>
</feature>
<dbReference type="InterPro" id="IPR001841">
    <property type="entry name" value="Znf_RING"/>
</dbReference>
<dbReference type="AlphaFoldDB" id="A0A9E7HP53"/>
<evidence type="ECO:0000256" key="2">
    <source>
        <dbReference type="ARBA" id="ARBA00012483"/>
    </source>
</evidence>
<evidence type="ECO:0000256" key="3">
    <source>
        <dbReference type="ARBA" id="ARBA00022679"/>
    </source>
</evidence>
<dbReference type="Pfam" id="PF13639">
    <property type="entry name" value="zf-RING_2"/>
    <property type="match status" value="1"/>
</dbReference>
<dbReference type="SUPFAM" id="SSF57850">
    <property type="entry name" value="RING/U-box"/>
    <property type="match status" value="1"/>
</dbReference>
<dbReference type="Gene3D" id="3.30.40.10">
    <property type="entry name" value="Zinc/RING finger domain, C3HC4 (zinc finger)"/>
    <property type="match status" value="1"/>
</dbReference>
<accession>A0A9E7HP53</accession>
<organism evidence="9 10">
    <name type="scientific">Musa troglodytarum</name>
    <name type="common">fe'i banana</name>
    <dbReference type="NCBI Taxonomy" id="320322"/>
    <lineage>
        <taxon>Eukaryota</taxon>
        <taxon>Viridiplantae</taxon>
        <taxon>Streptophyta</taxon>
        <taxon>Embryophyta</taxon>
        <taxon>Tracheophyta</taxon>
        <taxon>Spermatophyta</taxon>
        <taxon>Magnoliopsida</taxon>
        <taxon>Liliopsida</taxon>
        <taxon>Zingiberales</taxon>
        <taxon>Musaceae</taxon>
        <taxon>Musa</taxon>
    </lineage>
</organism>
<evidence type="ECO:0000313" key="10">
    <source>
        <dbReference type="Proteomes" id="UP001055439"/>
    </source>
</evidence>
<dbReference type="Proteomes" id="UP001055439">
    <property type="component" value="Chromosome 8"/>
</dbReference>
<keyword evidence="7" id="KW-0862">Zinc</keyword>
<dbReference type="GO" id="GO:0008270">
    <property type="term" value="F:zinc ion binding"/>
    <property type="evidence" value="ECO:0007669"/>
    <property type="project" value="UniProtKB-KW"/>
</dbReference>